<dbReference type="RefSeq" id="WP_084440277.1">
    <property type="nucleotide sequence ID" value="NZ_AUBI01000001.1"/>
</dbReference>
<gene>
    <name evidence="1" type="ORF">ANI02nite_01630</name>
</gene>
<dbReference type="AlphaFoldDB" id="A0A511X5Q7"/>
<dbReference type="OrthoDB" id="197187at2"/>
<comment type="caution">
    <text evidence="1">The sequence shown here is derived from an EMBL/GenBank/DDBJ whole genome shotgun (WGS) entry which is preliminary data.</text>
</comment>
<evidence type="ECO:0000313" key="2">
    <source>
        <dbReference type="Proteomes" id="UP000321635"/>
    </source>
</evidence>
<sequence>MPAPRPAARILDEHVCPMCDGPVPHVGGPILPTGSPNVLIGGMPAARVSDRCFCVGAPDVIIEGAPTVLINGLPAARMLDMTAHGGRIVTGCPTVLIGDSASFGASGPPSFCVPCAIAAAKAGTPFYKPSNTAKSGG</sequence>
<proteinExistence type="predicted"/>
<protein>
    <recommendedName>
        <fullName evidence="3">Type VI secretion protein</fullName>
    </recommendedName>
</protein>
<dbReference type="Gene3D" id="2.60.200.60">
    <property type="match status" value="2"/>
</dbReference>
<dbReference type="EMBL" id="BJYF01000001">
    <property type="protein sequence ID" value="GEN58279.1"/>
    <property type="molecule type" value="Genomic_DNA"/>
</dbReference>
<dbReference type="CDD" id="cd14738">
    <property type="entry name" value="PAAR_2"/>
    <property type="match status" value="1"/>
</dbReference>
<evidence type="ECO:0000313" key="1">
    <source>
        <dbReference type="EMBL" id="GEN58279.1"/>
    </source>
</evidence>
<dbReference type="Pfam" id="PF05488">
    <property type="entry name" value="PAAR_motif"/>
    <property type="match status" value="1"/>
</dbReference>
<evidence type="ECO:0008006" key="3">
    <source>
        <dbReference type="Google" id="ProtNLM"/>
    </source>
</evidence>
<dbReference type="InterPro" id="IPR008727">
    <property type="entry name" value="PAAR_motif"/>
</dbReference>
<keyword evidence="2" id="KW-1185">Reference proteome</keyword>
<accession>A0A511X5Q7</accession>
<reference evidence="1 2" key="1">
    <citation type="submission" date="2019-07" db="EMBL/GenBank/DDBJ databases">
        <title>Whole genome shotgun sequence of Acetobacter nitrogenifigens NBRC 105050.</title>
        <authorList>
            <person name="Hosoyama A."/>
            <person name="Uohara A."/>
            <person name="Ohji S."/>
            <person name="Ichikawa N."/>
        </authorList>
    </citation>
    <scope>NUCLEOTIDE SEQUENCE [LARGE SCALE GENOMIC DNA]</scope>
    <source>
        <strain evidence="1 2">NBRC 105050</strain>
    </source>
</reference>
<name>A0A511X5Q7_9PROT</name>
<organism evidence="1 2">
    <name type="scientific">Acetobacter nitrogenifigens DSM 23921 = NBRC 105050</name>
    <dbReference type="NCBI Taxonomy" id="1120919"/>
    <lineage>
        <taxon>Bacteria</taxon>
        <taxon>Pseudomonadati</taxon>
        <taxon>Pseudomonadota</taxon>
        <taxon>Alphaproteobacteria</taxon>
        <taxon>Acetobacterales</taxon>
        <taxon>Acetobacteraceae</taxon>
        <taxon>Acetobacter</taxon>
    </lineage>
</organism>
<dbReference type="STRING" id="1120919.GCA_000429165_00170"/>
<dbReference type="Proteomes" id="UP000321635">
    <property type="component" value="Unassembled WGS sequence"/>
</dbReference>